<reference evidence="1 2" key="1">
    <citation type="journal article" date="2022" name="G3 (Bethesda)">
        <title>Whole-genome sequence and methylome profiling of the almond [Prunus dulcis (Mill.) D.A. Webb] cultivar 'Nonpareil'.</title>
        <authorList>
            <person name="D'Amico-Willman K.M."/>
            <person name="Ouma W.Z."/>
            <person name="Meulia T."/>
            <person name="Sideli G.M."/>
            <person name="Gradziel T.M."/>
            <person name="Fresnedo-Ramirez J."/>
        </authorList>
    </citation>
    <scope>NUCLEOTIDE SEQUENCE [LARGE SCALE GENOMIC DNA]</scope>
    <source>
        <strain evidence="1">Clone GOH B32 T37-40</strain>
    </source>
</reference>
<sequence>MGRSNADGNWPKFHFEILPKPRFSKSVSTQQIDPNLCNSQLELGKWMRNHTSPVGIGGWRREIEGLKIQTKTGLKFVFSGYLVAADGWRWTGEHRRGLVGRFESGLEAGRGL</sequence>
<evidence type="ECO:0000313" key="2">
    <source>
        <dbReference type="Proteomes" id="UP001054821"/>
    </source>
</evidence>
<name>A0AAD4YKI3_PRUDU</name>
<organism evidence="1 2">
    <name type="scientific">Prunus dulcis</name>
    <name type="common">Almond</name>
    <name type="synonym">Amygdalus dulcis</name>
    <dbReference type="NCBI Taxonomy" id="3755"/>
    <lineage>
        <taxon>Eukaryota</taxon>
        <taxon>Viridiplantae</taxon>
        <taxon>Streptophyta</taxon>
        <taxon>Embryophyta</taxon>
        <taxon>Tracheophyta</taxon>
        <taxon>Spermatophyta</taxon>
        <taxon>Magnoliopsida</taxon>
        <taxon>eudicotyledons</taxon>
        <taxon>Gunneridae</taxon>
        <taxon>Pentapetalae</taxon>
        <taxon>rosids</taxon>
        <taxon>fabids</taxon>
        <taxon>Rosales</taxon>
        <taxon>Rosaceae</taxon>
        <taxon>Amygdaloideae</taxon>
        <taxon>Amygdaleae</taxon>
        <taxon>Prunus</taxon>
    </lineage>
</organism>
<evidence type="ECO:0000313" key="1">
    <source>
        <dbReference type="EMBL" id="KAI5312531.1"/>
    </source>
</evidence>
<protein>
    <submittedName>
        <fullName evidence="1">Uncharacterized protein</fullName>
    </submittedName>
</protein>
<gene>
    <name evidence="1" type="ORF">L3X38_041704</name>
</gene>
<dbReference type="EMBL" id="JAJFAZ020000008">
    <property type="protein sequence ID" value="KAI5312531.1"/>
    <property type="molecule type" value="Genomic_DNA"/>
</dbReference>
<proteinExistence type="predicted"/>
<comment type="caution">
    <text evidence="1">The sequence shown here is derived from an EMBL/GenBank/DDBJ whole genome shotgun (WGS) entry which is preliminary data.</text>
</comment>
<dbReference type="AlphaFoldDB" id="A0AAD4YKI3"/>
<keyword evidence="2" id="KW-1185">Reference proteome</keyword>
<dbReference type="Proteomes" id="UP001054821">
    <property type="component" value="Chromosome 8"/>
</dbReference>
<accession>A0AAD4YKI3</accession>